<dbReference type="Gene3D" id="1.20.1070.10">
    <property type="entry name" value="Rhodopsin 7-helix transmembrane proteins"/>
    <property type="match status" value="1"/>
</dbReference>
<feature type="transmembrane region" description="Helical" evidence="9">
    <location>
        <begin position="132"/>
        <end position="153"/>
    </location>
</feature>
<dbReference type="STRING" id="2018661.A0A2A2KVG5"/>
<dbReference type="Proteomes" id="UP000218231">
    <property type="component" value="Unassembled WGS sequence"/>
</dbReference>
<feature type="transmembrane region" description="Helical" evidence="9">
    <location>
        <begin position="55"/>
        <end position="81"/>
    </location>
</feature>
<feature type="transmembrane region" description="Helical" evidence="9">
    <location>
        <begin position="174"/>
        <end position="195"/>
    </location>
</feature>
<protein>
    <recommendedName>
        <fullName evidence="10">G-protein coupled receptors family 1 profile domain-containing protein</fullName>
    </recommendedName>
</protein>
<dbReference type="SUPFAM" id="SSF81321">
    <property type="entry name" value="Family A G protein-coupled receptor-like"/>
    <property type="match status" value="1"/>
</dbReference>
<feature type="transmembrane region" description="Helical" evidence="9">
    <location>
        <begin position="93"/>
        <end position="112"/>
    </location>
</feature>
<gene>
    <name evidence="11" type="ORF">WR25_14015</name>
</gene>
<dbReference type="PANTHER" id="PTHR24243:SF213">
    <property type="entry name" value="G-PROTEIN COUPLED RECEPTORS FAMILY 1 PROFILE DOMAIN-CONTAINING PROTEIN"/>
    <property type="match status" value="1"/>
</dbReference>
<evidence type="ECO:0000313" key="11">
    <source>
        <dbReference type="EMBL" id="PAV77931.1"/>
    </source>
</evidence>
<evidence type="ECO:0000256" key="7">
    <source>
        <dbReference type="ARBA" id="ARBA00023224"/>
    </source>
</evidence>
<dbReference type="PROSITE" id="PS00237">
    <property type="entry name" value="G_PROTEIN_RECEP_F1_1"/>
    <property type="match status" value="1"/>
</dbReference>
<proteinExistence type="inferred from homology"/>
<keyword evidence="4 8" id="KW-0297">G-protein coupled receptor</keyword>
<keyword evidence="6 8" id="KW-0675">Receptor</keyword>
<evidence type="ECO:0000259" key="10">
    <source>
        <dbReference type="PROSITE" id="PS50262"/>
    </source>
</evidence>
<evidence type="ECO:0000256" key="9">
    <source>
        <dbReference type="SAM" id="Phobius"/>
    </source>
</evidence>
<keyword evidence="7 8" id="KW-0807">Transducer</keyword>
<feature type="transmembrane region" description="Helical" evidence="9">
    <location>
        <begin position="305"/>
        <end position="328"/>
    </location>
</feature>
<feature type="domain" description="G-protein coupled receptors family 1 profile" evidence="10">
    <location>
        <begin position="73"/>
        <end position="325"/>
    </location>
</feature>
<feature type="transmembrane region" description="Helical" evidence="9">
    <location>
        <begin position="265"/>
        <end position="285"/>
    </location>
</feature>
<dbReference type="InterPro" id="IPR000276">
    <property type="entry name" value="GPCR_Rhodpsn"/>
</dbReference>
<evidence type="ECO:0000256" key="8">
    <source>
        <dbReference type="RuleBase" id="RU000688"/>
    </source>
</evidence>
<dbReference type="InterPro" id="IPR017452">
    <property type="entry name" value="GPCR_Rhodpsn_7TM"/>
</dbReference>
<dbReference type="GO" id="GO:0005886">
    <property type="term" value="C:plasma membrane"/>
    <property type="evidence" value="ECO:0007669"/>
    <property type="project" value="TreeGrafter"/>
</dbReference>
<keyword evidence="5 9" id="KW-0472">Membrane</keyword>
<dbReference type="PRINTS" id="PR00237">
    <property type="entry name" value="GPCRRHODOPSN"/>
</dbReference>
<evidence type="ECO:0000256" key="1">
    <source>
        <dbReference type="ARBA" id="ARBA00004141"/>
    </source>
</evidence>
<evidence type="ECO:0000256" key="2">
    <source>
        <dbReference type="ARBA" id="ARBA00022692"/>
    </source>
</evidence>
<comment type="caution">
    <text evidence="11">The sequence shown here is derived from an EMBL/GenBank/DDBJ whole genome shotgun (WGS) entry which is preliminary data.</text>
</comment>
<reference evidence="11 12" key="1">
    <citation type="journal article" date="2017" name="Curr. Biol.">
        <title>Genome architecture and evolution of a unichromosomal asexual nematode.</title>
        <authorList>
            <person name="Fradin H."/>
            <person name="Zegar C."/>
            <person name="Gutwein M."/>
            <person name="Lucas J."/>
            <person name="Kovtun M."/>
            <person name="Corcoran D."/>
            <person name="Baugh L.R."/>
            <person name="Kiontke K."/>
            <person name="Gunsalus K."/>
            <person name="Fitch D.H."/>
            <person name="Piano F."/>
        </authorList>
    </citation>
    <scope>NUCLEOTIDE SEQUENCE [LARGE SCALE GENOMIC DNA]</scope>
    <source>
        <strain evidence="11">PF1309</strain>
    </source>
</reference>
<evidence type="ECO:0000256" key="6">
    <source>
        <dbReference type="ARBA" id="ARBA00023170"/>
    </source>
</evidence>
<dbReference type="EMBL" id="LIAE01007639">
    <property type="protein sequence ID" value="PAV77931.1"/>
    <property type="molecule type" value="Genomic_DNA"/>
</dbReference>
<evidence type="ECO:0000256" key="5">
    <source>
        <dbReference type="ARBA" id="ARBA00023136"/>
    </source>
</evidence>
<comment type="similarity">
    <text evidence="8">Belongs to the G-protein coupled receptor 1 family.</text>
</comment>
<evidence type="ECO:0000256" key="3">
    <source>
        <dbReference type="ARBA" id="ARBA00022989"/>
    </source>
</evidence>
<keyword evidence="12" id="KW-1185">Reference proteome</keyword>
<keyword evidence="3 9" id="KW-1133">Transmembrane helix</keyword>
<dbReference type="PROSITE" id="PS50262">
    <property type="entry name" value="G_PROTEIN_RECEP_F1_2"/>
    <property type="match status" value="1"/>
</dbReference>
<feature type="transmembrane region" description="Helical" evidence="9">
    <location>
        <begin position="215"/>
        <end position="244"/>
    </location>
</feature>
<evidence type="ECO:0000313" key="12">
    <source>
        <dbReference type="Proteomes" id="UP000218231"/>
    </source>
</evidence>
<evidence type="ECO:0000256" key="4">
    <source>
        <dbReference type="ARBA" id="ARBA00023040"/>
    </source>
</evidence>
<dbReference type="GO" id="GO:0008188">
    <property type="term" value="F:neuropeptide receptor activity"/>
    <property type="evidence" value="ECO:0007669"/>
    <property type="project" value="TreeGrafter"/>
</dbReference>
<keyword evidence="2 8" id="KW-0812">Transmembrane</keyword>
<organism evidence="11 12">
    <name type="scientific">Diploscapter pachys</name>
    <dbReference type="NCBI Taxonomy" id="2018661"/>
    <lineage>
        <taxon>Eukaryota</taxon>
        <taxon>Metazoa</taxon>
        <taxon>Ecdysozoa</taxon>
        <taxon>Nematoda</taxon>
        <taxon>Chromadorea</taxon>
        <taxon>Rhabditida</taxon>
        <taxon>Rhabditina</taxon>
        <taxon>Rhabditomorpha</taxon>
        <taxon>Rhabditoidea</taxon>
        <taxon>Rhabditidae</taxon>
        <taxon>Diploscapter</taxon>
    </lineage>
</organism>
<dbReference type="PANTHER" id="PTHR24243">
    <property type="entry name" value="G-PROTEIN COUPLED RECEPTOR"/>
    <property type="match status" value="1"/>
</dbReference>
<comment type="subcellular location">
    <subcellularLocation>
        <location evidence="1">Membrane</location>
        <topology evidence="1">Multi-pass membrane protein</topology>
    </subcellularLocation>
</comment>
<name>A0A2A2KVG5_9BILA</name>
<accession>A0A2A2KVG5</accession>
<dbReference type="AlphaFoldDB" id="A0A2A2KVG5"/>
<dbReference type="OrthoDB" id="5962705at2759"/>
<dbReference type="Pfam" id="PF00001">
    <property type="entry name" value="7tm_1"/>
    <property type="match status" value="1"/>
</dbReference>
<sequence>MSTISLEECESLDAPSSSCQCYADLCPLLYNSTAEREACFMQPCFISKRALEEPALIQITILYVLIFIIGIVGNLITCIVIRRHPLLQTHSSSYLLNLAMSDLVTLCVGLPFEVVMNWNQYPWPFPDFVCNLKGLVAETTSSVSILTILLFCIERYIAVNHPFVFVKLKPIRRQVCPILVVTWLVSIVCAVPFGYYHRADYILKSWPGTEDGQPFLFHFSAIVFFLLPLSVIFILYMLIAFHVITRRKRLRLTRADSTEEAHFRVTIILSSIVCAFFVCYLPYQAQRVMFFYLDPDSSLSQLNQYIYFISGLLFYLATIVNPILYNLVSSRFRKASKEVLLLICIGRREGSLSPSRKTTNTMKCAVKYTIASKHPQRCLVKHLSDSTII</sequence>